<keyword evidence="2" id="KW-0732">Signal</keyword>
<feature type="domain" description="Peptidase M15C" evidence="3">
    <location>
        <begin position="358"/>
        <end position="415"/>
    </location>
</feature>
<feature type="chain" id="PRO_5046711967" evidence="2">
    <location>
        <begin position="24"/>
        <end position="422"/>
    </location>
</feature>
<evidence type="ECO:0000313" key="5">
    <source>
        <dbReference type="Proteomes" id="UP001589750"/>
    </source>
</evidence>
<evidence type="ECO:0000256" key="1">
    <source>
        <dbReference type="SAM" id="MobiDB-lite"/>
    </source>
</evidence>
<dbReference type="RefSeq" id="WP_140009314.1">
    <property type="nucleotide sequence ID" value="NZ_JBHMDG010000034.1"/>
</dbReference>
<proteinExistence type="predicted"/>
<feature type="signal peptide" evidence="2">
    <location>
        <begin position="1"/>
        <end position="23"/>
    </location>
</feature>
<dbReference type="PROSITE" id="PS51257">
    <property type="entry name" value="PROKAR_LIPOPROTEIN"/>
    <property type="match status" value="1"/>
</dbReference>
<dbReference type="Pfam" id="PF13539">
    <property type="entry name" value="Peptidase_M15_4"/>
    <property type="match status" value="1"/>
</dbReference>
<keyword evidence="4" id="KW-0378">Hydrolase</keyword>
<sequence length="422" mass="43868">MTISRARSTAAVAAVLLVSACSGDPGATAPATDSATGPATASSSGTSDPTGSSTPPPPTATTPGAASTAAVLDPAYAVAAPGKRRGPLGAADILISAKQTLSPELVARLRDLQGVTAVTTISLANVPLENKVYNLAAVDPAQYRRFTSQESADLQAQWDRVAAGEVAVSDDLRKRLPVTKQGVLTLGQEAGADVHVGAWAPQAEKIDMVVNRKRGAALGMVADNAMLISTGQTAPESLRKPIARLVGDTAVVQNLDAVARYGLDPGKFDSAVLVGDFADAVGVFDYTPTGGGRITPDPSWVRSHIVTETVPILGSVTCNKYLMPQLKAALAEVVQLGLASTINPDQYAGCYYPRFIAGSTTLSNHSFGLALDLNTPGNQRGTVGEMDRGVVAVFKRWGFAWGGDWRYTDPMHFELSKIVTPG</sequence>
<dbReference type="Proteomes" id="UP001589750">
    <property type="component" value="Unassembled WGS sequence"/>
</dbReference>
<accession>A0ABV5KFC7</accession>
<feature type="compositionally biased region" description="Low complexity" evidence="1">
    <location>
        <begin position="25"/>
        <end position="53"/>
    </location>
</feature>
<dbReference type="SUPFAM" id="SSF55166">
    <property type="entry name" value="Hedgehog/DD-peptidase"/>
    <property type="match status" value="1"/>
</dbReference>
<dbReference type="GO" id="GO:0016787">
    <property type="term" value="F:hydrolase activity"/>
    <property type="evidence" value="ECO:0007669"/>
    <property type="project" value="UniProtKB-KW"/>
</dbReference>
<dbReference type="Gene3D" id="3.30.1380.10">
    <property type="match status" value="1"/>
</dbReference>
<evidence type="ECO:0000256" key="2">
    <source>
        <dbReference type="SAM" id="SignalP"/>
    </source>
</evidence>
<dbReference type="InterPro" id="IPR039561">
    <property type="entry name" value="Peptidase_M15C"/>
</dbReference>
<comment type="caution">
    <text evidence="4">The sequence shown here is derived from an EMBL/GenBank/DDBJ whole genome shotgun (WGS) entry which is preliminary data.</text>
</comment>
<dbReference type="EC" id="3.4.-.-" evidence="4"/>
<evidence type="ECO:0000259" key="3">
    <source>
        <dbReference type="Pfam" id="PF13539"/>
    </source>
</evidence>
<reference evidence="4 5" key="1">
    <citation type="submission" date="2024-09" db="EMBL/GenBank/DDBJ databases">
        <authorList>
            <person name="Sun Q."/>
            <person name="Mori K."/>
        </authorList>
    </citation>
    <scope>NUCLEOTIDE SEQUENCE [LARGE SCALE GENOMIC DNA]</scope>
    <source>
        <strain evidence="4 5">JCM 9626</strain>
    </source>
</reference>
<protein>
    <submittedName>
        <fullName evidence="4">M15 family metallopeptidase</fullName>
        <ecNumber evidence="4">3.4.-.-</ecNumber>
    </submittedName>
</protein>
<dbReference type="InterPro" id="IPR009045">
    <property type="entry name" value="Zn_M74/Hedgehog-like"/>
</dbReference>
<evidence type="ECO:0000313" key="4">
    <source>
        <dbReference type="EMBL" id="MFB9315351.1"/>
    </source>
</evidence>
<gene>
    <name evidence="4" type="ORF">ACFFRI_20045</name>
</gene>
<organism evidence="4 5">
    <name type="scientific">Nocardioides plantarum</name>
    <dbReference type="NCBI Taxonomy" id="29299"/>
    <lineage>
        <taxon>Bacteria</taxon>
        <taxon>Bacillati</taxon>
        <taxon>Actinomycetota</taxon>
        <taxon>Actinomycetes</taxon>
        <taxon>Propionibacteriales</taxon>
        <taxon>Nocardioidaceae</taxon>
        <taxon>Nocardioides</taxon>
    </lineage>
</organism>
<name>A0ABV5KFC7_9ACTN</name>
<keyword evidence="5" id="KW-1185">Reference proteome</keyword>
<feature type="region of interest" description="Disordered" evidence="1">
    <location>
        <begin position="25"/>
        <end position="66"/>
    </location>
</feature>
<dbReference type="EMBL" id="JBHMDG010000034">
    <property type="protein sequence ID" value="MFB9315351.1"/>
    <property type="molecule type" value="Genomic_DNA"/>
</dbReference>